<keyword evidence="2 6" id="KW-0547">Nucleotide-binding</keyword>
<evidence type="ECO:0000256" key="6">
    <source>
        <dbReference type="RuleBase" id="RU003322"/>
    </source>
</evidence>
<name>A0A495JXM7_9ACTN</name>
<evidence type="ECO:0000256" key="5">
    <source>
        <dbReference type="ARBA" id="ARBA00023186"/>
    </source>
</evidence>
<dbReference type="Gene3D" id="3.90.640.10">
    <property type="entry name" value="Actin, Chain A, domain 4"/>
    <property type="match status" value="1"/>
</dbReference>
<dbReference type="AlphaFoldDB" id="A0A495JXM7"/>
<keyword evidence="9" id="KW-1185">Reference proteome</keyword>
<reference evidence="8 9" key="1">
    <citation type="submission" date="2018-10" db="EMBL/GenBank/DDBJ databases">
        <title>Sequencing the genomes of 1000 actinobacteria strains.</title>
        <authorList>
            <person name="Klenk H.-P."/>
        </authorList>
    </citation>
    <scope>NUCLEOTIDE SEQUENCE [LARGE SCALE GENOMIC DNA]</scope>
    <source>
        <strain evidence="8 9">DSM 45175</strain>
    </source>
</reference>
<keyword evidence="3 6" id="KW-0067">ATP-binding</keyword>
<dbReference type="GO" id="GO:0140662">
    <property type="term" value="F:ATP-dependent protein folding chaperone"/>
    <property type="evidence" value="ECO:0007669"/>
    <property type="project" value="InterPro"/>
</dbReference>
<feature type="region of interest" description="Disordered" evidence="7">
    <location>
        <begin position="425"/>
        <end position="456"/>
    </location>
</feature>
<evidence type="ECO:0000256" key="3">
    <source>
        <dbReference type="ARBA" id="ARBA00022840"/>
    </source>
</evidence>
<dbReference type="InterPro" id="IPR018181">
    <property type="entry name" value="Heat_shock_70_CS"/>
</dbReference>
<gene>
    <name evidence="8" type="ORF">BDK92_7516</name>
</gene>
<dbReference type="InterPro" id="IPR043129">
    <property type="entry name" value="ATPase_NBD"/>
</dbReference>
<sequence length="603" mass="64163">MIRLGIDFGTSNTVAVLSNAGREPRPLLFDGSPLLPSAVCADQSGRLLVGRDAQHTGLAHPEWFEPHPKRCIDDRIVLLGETEVPVERLIAAVLERVTDEASRTADAPINEAVLTYPAAWGNQRRDILLAAAETVLPGVRLMVEPIAAANRLIAVAGDRVAVGTCALVYDFGGGTFDATVLRRTTDGFDVLATEGRPDSGGLDIDAAIVNHLGTVLSARAPEAWAKLVEPSTLPDRRASRQMWDNVRTGKEMLARTSSTLIHVPLLDIELPLGREELDRLAAPVLDRTIETARSVLRAAGVDASDLSAVLLAGGSTRMPAVTTTLHRAFNLAPTIVDQPELVVAEGGLLTTAQPAAGEDPTTQVPDSAPVTPALTGEPTLPVADQQPPATQIPPSRRYRARGPATVGAALVLVILAAFAGARLLDDDPDRTQAGAGPAPTNSPANPPATPTPTLPPGIDPCVLGSWTATSQQRDLKIDGHPVQFVSRGGQKKTYRADGTLTITFDDRIVGATVYEGARWEEHTSGGGTLSYRTTDDGFLLYSNPKVKGDWKFTRNGRYTNGGAISMSIEPERYTCTDDTMIQVSSFYSIELHRDKPQPAASPT</sequence>
<organism evidence="8 9">
    <name type="scientific">Micromonospora pisi</name>
    <dbReference type="NCBI Taxonomy" id="589240"/>
    <lineage>
        <taxon>Bacteria</taxon>
        <taxon>Bacillati</taxon>
        <taxon>Actinomycetota</taxon>
        <taxon>Actinomycetes</taxon>
        <taxon>Micromonosporales</taxon>
        <taxon>Micromonosporaceae</taxon>
        <taxon>Micromonospora</taxon>
    </lineage>
</organism>
<evidence type="ECO:0000256" key="4">
    <source>
        <dbReference type="ARBA" id="ARBA00023016"/>
    </source>
</evidence>
<dbReference type="Gene3D" id="3.30.420.40">
    <property type="match status" value="2"/>
</dbReference>
<evidence type="ECO:0000313" key="9">
    <source>
        <dbReference type="Proteomes" id="UP000277671"/>
    </source>
</evidence>
<dbReference type="SUPFAM" id="SSF53067">
    <property type="entry name" value="Actin-like ATPase domain"/>
    <property type="match status" value="2"/>
</dbReference>
<evidence type="ECO:0000256" key="2">
    <source>
        <dbReference type="ARBA" id="ARBA00022741"/>
    </source>
</evidence>
<feature type="region of interest" description="Disordered" evidence="7">
    <location>
        <begin position="353"/>
        <end position="398"/>
    </location>
</feature>
<dbReference type="GO" id="GO:0005524">
    <property type="term" value="F:ATP binding"/>
    <property type="evidence" value="ECO:0007669"/>
    <property type="project" value="UniProtKB-KW"/>
</dbReference>
<protein>
    <submittedName>
        <fullName evidence="8">Hsp70 protein</fullName>
    </submittedName>
</protein>
<keyword evidence="4" id="KW-0346">Stress response</keyword>
<dbReference type="Pfam" id="PF00012">
    <property type="entry name" value="HSP70"/>
    <property type="match status" value="1"/>
</dbReference>
<dbReference type="PROSITE" id="PS01036">
    <property type="entry name" value="HSP70_3"/>
    <property type="match status" value="1"/>
</dbReference>
<keyword evidence="5" id="KW-0143">Chaperone</keyword>
<evidence type="ECO:0000256" key="7">
    <source>
        <dbReference type="SAM" id="MobiDB-lite"/>
    </source>
</evidence>
<dbReference type="Proteomes" id="UP000277671">
    <property type="component" value="Unassembled WGS sequence"/>
</dbReference>
<comment type="caution">
    <text evidence="8">The sequence shown here is derived from an EMBL/GenBank/DDBJ whole genome shotgun (WGS) entry which is preliminary data.</text>
</comment>
<dbReference type="PRINTS" id="PR00301">
    <property type="entry name" value="HEATSHOCK70"/>
</dbReference>
<feature type="compositionally biased region" description="Pro residues" evidence="7">
    <location>
        <begin position="444"/>
        <end position="456"/>
    </location>
</feature>
<comment type="similarity">
    <text evidence="1 6">Belongs to the heat shock protein 70 family.</text>
</comment>
<dbReference type="EMBL" id="RBKT01000001">
    <property type="protein sequence ID" value="RKR93014.1"/>
    <property type="molecule type" value="Genomic_DNA"/>
</dbReference>
<feature type="compositionally biased region" description="Low complexity" evidence="7">
    <location>
        <begin position="433"/>
        <end position="443"/>
    </location>
</feature>
<proteinExistence type="inferred from homology"/>
<evidence type="ECO:0000256" key="1">
    <source>
        <dbReference type="ARBA" id="ARBA00007381"/>
    </source>
</evidence>
<accession>A0A495JXM7</accession>
<dbReference type="InterPro" id="IPR013126">
    <property type="entry name" value="Hsp_70_fam"/>
</dbReference>
<evidence type="ECO:0000313" key="8">
    <source>
        <dbReference type="EMBL" id="RKR93014.1"/>
    </source>
</evidence>
<dbReference type="PROSITE" id="PS00329">
    <property type="entry name" value="HSP70_2"/>
    <property type="match status" value="1"/>
</dbReference>
<dbReference type="PANTHER" id="PTHR19375">
    <property type="entry name" value="HEAT SHOCK PROTEIN 70KDA"/>
    <property type="match status" value="1"/>
</dbReference>